<feature type="compositionally biased region" description="Low complexity" evidence="1">
    <location>
        <begin position="339"/>
        <end position="353"/>
    </location>
</feature>
<sequence>MKVPTFSNLFKLAEDDTTSVDGHSNTSRLSRRSSTTSSMSRSASTVETYRYRNGEIVADSEPRDVLASREERPLTLNPGGQFGTQPSLGLANVHVGSDPVGHVQPISNSHKSGGSGWRPASGSTGSTQPPPLTPAQSSIKSFESASPKMGMEMKFPHPHMYVNGLRSKQPSTTPASTVSGRMESMTERAMRTQDIPRSDGTVCTDLDEYGPRITRQQAIAQSYRQPSTMPHSSSVSSKSGKSKLKIPTFSNLVRVQQPQSQLSSSPAPPSMMPPPPPPGPPVVSAKSSARDLRDSGFDESNRLSRTSTNTTHRASPSLAPAPFEPERRESLRSQRSVASMRSMQSMSTSTTRSGAAGAERKHVVLKQKSSKALNWGDEPALPTFRIGDVPKTVLPPLPPSPTIQQGSGLGRRPSAATTNSAGSMPSPGLRLGMGLESFPGVPIVKDRTVIRRKNSLGLNKNLPPAPVAPPPPVGLPPTPRGPPPPPSTGIPGPPVSVAPPIFVEDVRMLRGRQRSLPREESQVRTQPVMTQQVGEVKRTYVAVDESPTLGHAELDLGGLGAGERIGDALLDDMLEELMLLDDEYALAHEQLHKASTTARVLVEEPLPMQIPVPVTPRKVGRIGVGIGSFGGELVPDTPRSIKRRSERTQRRDLEALERELEMIAFPRTQATNTSQTPRSNTTTPVGHCKARDRTTVYQPATLDISLTLKHFVKTDLSVSLSLAFTDVSARLIAAYTP</sequence>
<dbReference type="EMBL" id="BACD03000018">
    <property type="protein sequence ID" value="GAO48890.1"/>
    <property type="molecule type" value="Genomic_DNA"/>
</dbReference>
<feature type="compositionally biased region" description="Basic and acidic residues" evidence="1">
    <location>
        <begin position="60"/>
        <end position="73"/>
    </location>
</feature>
<feature type="compositionally biased region" description="Polar residues" evidence="1">
    <location>
        <begin position="134"/>
        <end position="144"/>
    </location>
</feature>
<feature type="region of interest" description="Disordered" evidence="1">
    <location>
        <begin position="1"/>
        <end position="144"/>
    </location>
</feature>
<evidence type="ECO:0000313" key="2">
    <source>
        <dbReference type="EMBL" id="GAO48890.1"/>
    </source>
</evidence>
<feature type="compositionally biased region" description="Pro residues" evidence="1">
    <location>
        <begin position="463"/>
        <end position="497"/>
    </location>
</feature>
<reference evidence="2 3" key="3">
    <citation type="journal article" date="2015" name="Genome Announc.">
        <title>Draft Genome Sequence of the Archiascomycetous Yeast Saitoella complicata.</title>
        <authorList>
            <person name="Yamauchi K."/>
            <person name="Kondo S."/>
            <person name="Hamamoto M."/>
            <person name="Takahashi Y."/>
            <person name="Ogura Y."/>
            <person name="Hayashi T."/>
            <person name="Nishida H."/>
        </authorList>
    </citation>
    <scope>NUCLEOTIDE SEQUENCE [LARGE SCALE GENOMIC DNA]</scope>
    <source>
        <strain evidence="2 3">NRRL Y-17804</strain>
    </source>
</reference>
<keyword evidence="3" id="KW-1185">Reference proteome</keyword>
<evidence type="ECO:0000256" key="1">
    <source>
        <dbReference type="SAM" id="MobiDB-lite"/>
    </source>
</evidence>
<proteinExistence type="predicted"/>
<comment type="caution">
    <text evidence="2">The sequence shown here is derived from an EMBL/GenBank/DDBJ whole genome shotgun (WGS) entry which is preliminary data.</text>
</comment>
<organism evidence="2 3">
    <name type="scientific">Saitoella complicata (strain BCRC 22490 / CBS 7301 / JCM 7358 / NBRC 10748 / NRRL Y-17804)</name>
    <dbReference type="NCBI Taxonomy" id="698492"/>
    <lineage>
        <taxon>Eukaryota</taxon>
        <taxon>Fungi</taxon>
        <taxon>Dikarya</taxon>
        <taxon>Ascomycota</taxon>
        <taxon>Taphrinomycotina</taxon>
        <taxon>Taphrinomycotina incertae sedis</taxon>
        <taxon>Saitoella</taxon>
    </lineage>
</organism>
<dbReference type="Proteomes" id="UP000033140">
    <property type="component" value="Unassembled WGS sequence"/>
</dbReference>
<feature type="compositionally biased region" description="Low complexity" evidence="1">
    <location>
        <begin position="24"/>
        <end position="45"/>
    </location>
</feature>
<accession>A0A0E9NHM0</accession>
<dbReference type="AlphaFoldDB" id="A0A0E9NHM0"/>
<feature type="compositionally biased region" description="Low complexity" evidence="1">
    <location>
        <begin position="255"/>
        <end position="265"/>
    </location>
</feature>
<gene>
    <name evidence="2" type="ORF">G7K_3053-t1</name>
</gene>
<reference evidence="2 3" key="1">
    <citation type="journal article" date="2011" name="J. Gen. Appl. Microbiol.">
        <title>Draft genome sequencing of the enigmatic yeast Saitoella complicata.</title>
        <authorList>
            <person name="Nishida H."/>
            <person name="Hamamoto M."/>
            <person name="Sugiyama J."/>
        </authorList>
    </citation>
    <scope>NUCLEOTIDE SEQUENCE [LARGE SCALE GENOMIC DNA]</scope>
    <source>
        <strain evidence="2 3">NRRL Y-17804</strain>
    </source>
</reference>
<name>A0A0E9NHM0_SAICN</name>
<feature type="compositionally biased region" description="Pro residues" evidence="1">
    <location>
        <begin position="266"/>
        <end position="281"/>
    </location>
</feature>
<protein>
    <submittedName>
        <fullName evidence="2">Uncharacterized protein</fullName>
    </submittedName>
</protein>
<feature type="region of interest" description="Disordered" evidence="1">
    <location>
        <begin position="161"/>
        <end position="433"/>
    </location>
</feature>
<reference evidence="2 3" key="2">
    <citation type="journal article" date="2014" name="J. Gen. Appl. Microbiol.">
        <title>The early diverging ascomycetous budding yeast Saitoella complicata has three histone deacetylases belonging to the Clr6, Hos2, and Rpd3 lineages.</title>
        <authorList>
            <person name="Nishida H."/>
            <person name="Matsumoto T."/>
            <person name="Kondo S."/>
            <person name="Hamamoto M."/>
            <person name="Yoshikawa H."/>
        </authorList>
    </citation>
    <scope>NUCLEOTIDE SEQUENCE [LARGE SCALE GENOMIC DNA]</scope>
    <source>
        <strain evidence="2 3">NRRL Y-17804</strain>
    </source>
</reference>
<feature type="compositionally biased region" description="Basic and acidic residues" evidence="1">
    <location>
        <begin position="288"/>
        <end position="302"/>
    </location>
</feature>
<feature type="compositionally biased region" description="Polar residues" evidence="1">
    <location>
        <begin position="214"/>
        <end position="231"/>
    </location>
</feature>
<feature type="compositionally biased region" description="Basic and acidic residues" evidence="1">
    <location>
        <begin position="184"/>
        <end position="197"/>
    </location>
</feature>
<feature type="region of interest" description="Disordered" evidence="1">
    <location>
        <begin position="455"/>
        <end position="497"/>
    </location>
</feature>
<evidence type="ECO:0000313" key="3">
    <source>
        <dbReference type="Proteomes" id="UP000033140"/>
    </source>
</evidence>
<feature type="compositionally biased region" description="Polar residues" evidence="1">
    <location>
        <begin position="166"/>
        <end position="179"/>
    </location>
</feature>